<evidence type="ECO:0000256" key="8">
    <source>
        <dbReference type="ARBA" id="ARBA00045204"/>
    </source>
</evidence>
<gene>
    <name evidence="10" type="ORF">AK88_01307</name>
</gene>
<name>A0A0D9QPI0_PLAFR</name>
<organism evidence="10 11">
    <name type="scientific">Plasmodium fragile</name>
    <dbReference type="NCBI Taxonomy" id="5857"/>
    <lineage>
        <taxon>Eukaryota</taxon>
        <taxon>Sar</taxon>
        <taxon>Alveolata</taxon>
        <taxon>Apicomplexa</taxon>
        <taxon>Aconoidasida</taxon>
        <taxon>Haemosporida</taxon>
        <taxon>Plasmodiidae</taxon>
        <taxon>Plasmodium</taxon>
        <taxon>Plasmodium (Plasmodium)</taxon>
    </lineage>
</organism>
<dbReference type="AlphaFoldDB" id="A0A0D9QPI0"/>
<dbReference type="InterPro" id="IPR009542">
    <property type="entry name" value="Spc1/SPCS1"/>
</dbReference>
<dbReference type="VEuPathDB" id="PlasmoDB:AK88_01307"/>
<feature type="transmembrane region" description="Helical" evidence="9">
    <location>
        <begin position="58"/>
        <end position="81"/>
    </location>
</feature>
<evidence type="ECO:0000313" key="11">
    <source>
        <dbReference type="Proteomes" id="UP000054561"/>
    </source>
</evidence>
<dbReference type="OrthoDB" id="263893at2759"/>
<keyword evidence="7 9" id="KW-0472">Membrane</keyword>
<dbReference type="EMBL" id="KQ001655">
    <property type="protein sequence ID" value="KJP89015.1"/>
    <property type="molecule type" value="Genomic_DNA"/>
</dbReference>
<dbReference type="Proteomes" id="UP000054561">
    <property type="component" value="Unassembled WGS sequence"/>
</dbReference>
<evidence type="ECO:0000256" key="1">
    <source>
        <dbReference type="ARBA" id="ARBA00004477"/>
    </source>
</evidence>
<evidence type="ECO:0000256" key="9">
    <source>
        <dbReference type="SAM" id="Phobius"/>
    </source>
</evidence>
<proteinExistence type="inferred from homology"/>
<keyword evidence="11" id="KW-1185">Reference proteome</keyword>
<dbReference type="GO" id="GO:0045047">
    <property type="term" value="P:protein targeting to ER"/>
    <property type="evidence" value="ECO:0007669"/>
    <property type="project" value="TreeGrafter"/>
</dbReference>
<sequence>MAIIGKIISSLKHTYVCVRRNHMDFHGQKLAFLIKNIVFTLSTVVSIAVGYYKQDLALSAYIILAGTVLSALLIMPTWPIYNKNNIQWESVDESTDDRKRR</sequence>
<evidence type="ECO:0000256" key="7">
    <source>
        <dbReference type="ARBA" id="ARBA00023136"/>
    </source>
</evidence>
<accession>A0A0D9QPI0</accession>
<dbReference type="GO" id="GO:0005787">
    <property type="term" value="C:signal peptidase complex"/>
    <property type="evidence" value="ECO:0007669"/>
    <property type="project" value="InterPro"/>
</dbReference>
<dbReference type="GeneID" id="24266621"/>
<evidence type="ECO:0000256" key="5">
    <source>
        <dbReference type="ARBA" id="ARBA00022824"/>
    </source>
</evidence>
<dbReference type="GO" id="GO:0006465">
    <property type="term" value="P:signal peptide processing"/>
    <property type="evidence" value="ECO:0007669"/>
    <property type="project" value="InterPro"/>
</dbReference>
<dbReference type="RefSeq" id="XP_012334366.1">
    <property type="nucleotide sequence ID" value="XM_012478943.1"/>
</dbReference>
<keyword evidence="4 9" id="KW-0812">Transmembrane</keyword>
<dbReference type="PANTHER" id="PTHR13202:SF0">
    <property type="entry name" value="SIGNAL PEPTIDASE COMPLEX SUBUNIT 1"/>
    <property type="match status" value="1"/>
</dbReference>
<protein>
    <recommendedName>
        <fullName evidence="3">Signal peptidase complex subunit 1</fullName>
    </recommendedName>
</protein>
<evidence type="ECO:0000256" key="2">
    <source>
        <dbReference type="ARBA" id="ARBA00005245"/>
    </source>
</evidence>
<comment type="subcellular location">
    <subcellularLocation>
        <location evidence="1">Endoplasmic reticulum membrane</location>
        <topology evidence="1">Multi-pass membrane protein</topology>
    </subcellularLocation>
</comment>
<evidence type="ECO:0000256" key="6">
    <source>
        <dbReference type="ARBA" id="ARBA00022989"/>
    </source>
</evidence>
<evidence type="ECO:0000313" key="10">
    <source>
        <dbReference type="EMBL" id="KJP89015.1"/>
    </source>
</evidence>
<dbReference type="Pfam" id="PF06645">
    <property type="entry name" value="SPC12"/>
    <property type="match status" value="1"/>
</dbReference>
<reference evidence="10 11" key="1">
    <citation type="submission" date="2014-03" db="EMBL/GenBank/DDBJ databases">
        <title>The Genome Sequence of Plasmodium fragile nilgiri.</title>
        <authorList>
            <consortium name="The Broad Institute Genomics Platform"/>
            <consortium name="The Broad Institute Genome Sequencing Center for Infectious Disease"/>
            <person name="Neafsey D."/>
            <person name="Duraisingh M."/>
            <person name="Young S.K."/>
            <person name="Zeng Q."/>
            <person name="Gargeya S."/>
            <person name="Abouelleil A."/>
            <person name="Alvarado L."/>
            <person name="Chapman S.B."/>
            <person name="Gainer-Dewar J."/>
            <person name="Goldberg J."/>
            <person name="Griggs A."/>
            <person name="Gujja S."/>
            <person name="Hansen M."/>
            <person name="Howarth C."/>
            <person name="Imamovic A."/>
            <person name="Larimer J."/>
            <person name="Pearson M."/>
            <person name="Poon T.W."/>
            <person name="Priest M."/>
            <person name="Roberts A."/>
            <person name="Saif S."/>
            <person name="Shea T."/>
            <person name="Sykes S."/>
            <person name="Wortman J."/>
            <person name="Nusbaum C."/>
            <person name="Birren B."/>
        </authorList>
    </citation>
    <scope>NUCLEOTIDE SEQUENCE [LARGE SCALE GENOMIC DNA]</scope>
    <source>
        <strain evidence="11">nilgiri</strain>
    </source>
</reference>
<dbReference type="OMA" id="IHLTLWT"/>
<evidence type="ECO:0000256" key="4">
    <source>
        <dbReference type="ARBA" id="ARBA00022692"/>
    </source>
</evidence>
<comment type="function">
    <text evidence="8">Component of the signal peptidase complex (SPC) which catalyzes the cleavage of N-terminal signal sequences from nascent proteins as they are translocated into the lumen of the endoplasmic reticulum. Dispensable for SPC enzymatic activity.</text>
</comment>
<dbReference type="PANTHER" id="PTHR13202">
    <property type="entry name" value="MICROSOMAL SIGNAL PEPTIDASE 12 KDA SUBUNIT"/>
    <property type="match status" value="1"/>
</dbReference>
<evidence type="ECO:0000256" key="3">
    <source>
        <dbReference type="ARBA" id="ARBA00017059"/>
    </source>
</evidence>
<comment type="similarity">
    <text evidence="2">Belongs to the SPCS1 family.</text>
</comment>
<keyword evidence="5" id="KW-0256">Endoplasmic reticulum</keyword>
<keyword evidence="6 9" id="KW-1133">Transmembrane helix</keyword>
<feature type="transmembrane region" description="Helical" evidence="9">
    <location>
        <begin position="30"/>
        <end position="52"/>
    </location>
</feature>